<protein>
    <submittedName>
        <fullName evidence="2">Uncharacterized protein</fullName>
    </submittedName>
</protein>
<evidence type="ECO:0000313" key="1">
    <source>
        <dbReference type="Proteomes" id="UP000887540"/>
    </source>
</evidence>
<reference evidence="2" key="1">
    <citation type="submission" date="2022-11" db="UniProtKB">
        <authorList>
            <consortium name="WormBaseParasite"/>
        </authorList>
    </citation>
    <scope>IDENTIFICATION</scope>
</reference>
<evidence type="ECO:0000313" key="2">
    <source>
        <dbReference type="WBParaSite" id="ACRNAN_Path_498.g1885.t1"/>
    </source>
</evidence>
<keyword evidence="1" id="KW-1185">Reference proteome</keyword>
<sequence>MKKFDEKIKKRKTQQLKFNEFDKKDKKIAAIHTKELHARLIHMLKQTNPEAQFISNKQDSKPNLELATKI</sequence>
<organism evidence="1 2">
    <name type="scientific">Acrobeloides nanus</name>
    <dbReference type="NCBI Taxonomy" id="290746"/>
    <lineage>
        <taxon>Eukaryota</taxon>
        <taxon>Metazoa</taxon>
        <taxon>Ecdysozoa</taxon>
        <taxon>Nematoda</taxon>
        <taxon>Chromadorea</taxon>
        <taxon>Rhabditida</taxon>
        <taxon>Tylenchina</taxon>
        <taxon>Cephalobomorpha</taxon>
        <taxon>Cephaloboidea</taxon>
        <taxon>Cephalobidae</taxon>
        <taxon>Acrobeloides</taxon>
    </lineage>
</organism>
<dbReference type="Proteomes" id="UP000887540">
    <property type="component" value="Unplaced"/>
</dbReference>
<proteinExistence type="predicted"/>
<name>A0A914C7H1_9BILA</name>
<dbReference type="WBParaSite" id="ACRNAN_Path_498.g1885.t1">
    <property type="protein sequence ID" value="ACRNAN_Path_498.g1885.t1"/>
    <property type="gene ID" value="ACRNAN_Path_498.g1885"/>
</dbReference>
<dbReference type="AlphaFoldDB" id="A0A914C7H1"/>
<accession>A0A914C7H1</accession>